<keyword evidence="1" id="KW-0472">Membrane</keyword>
<evidence type="ECO:0000256" key="1">
    <source>
        <dbReference type="SAM" id="Phobius"/>
    </source>
</evidence>
<evidence type="ECO:0000313" key="2">
    <source>
        <dbReference type="EMBL" id="JAW14400.1"/>
    </source>
</evidence>
<reference evidence="2" key="1">
    <citation type="journal article" date="2018" name="PLoS Negl. Trop. Dis.">
        <title>An insight into the salivary gland and fat body transcriptome of Panstrongylus lignarius (Hemiptera: Heteroptera), the main vector of Chagas disease in Peru.</title>
        <authorList>
            <person name="Nevoa J.C."/>
            <person name="Mendes M.T."/>
            <person name="da Silva M.V."/>
            <person name="Soares S.C."/>
            <person name="Oliveira C.J.F."/>
            <person name="Ribeiro J.M.C."/>
        </authorList>
    </citation>
    <scope>NUCLEOTIDE SEQUENCE</scope>
</reference>
<feature type="transmembrane region" description="Helical" evidence="1">
    <location>
        <begin position="16"/>
        <end position="36"/>
    </location>
</feature>
<name>A0A224Y0D7_9HEMI</name>
<organism evidence="2">
    <name type="scientific">Panstrongylus lignarius</name>
    <dbReference type="NCBI Taxonomy" id="156445"/>
    <lineage>
        <taxon>Eukaryota</taxon>
        <taxon>Metazoa</taxon>
        <taxon>Ecdysozoa</taxon>
        <taxon>Arthropoda</taxon>
        <taxon>Hexapoda</taxon>
        <taxon>Insecta</taxon>
        <taxon>Pterygota</taxon>
        <taxon>Neoptera</taxon>
        <taxon>Paraneoptera</taxon>
        <taxon>Hemiptera</taxon>
        <taxon>Heteroptera</taxon>
        <taxon>Panheteroptera</taxon>
        <taxon>Cimicomorpha</taxon>
        <taxon>Reduviidae</taxon>
        <taxon>Triatominae</taxon>
        <taxon>Panstrongylus</taxon>
    </lineage>
</organism>
<sequence length="120" mass="13045">MCFTSSLVSSMKFLRLVNSLLSILNLDGFFSTIAIVSSKSSKSHSILLSAFLNSVVVHSSSSFEILLLISSCTSSQRRNKPLVLFKAFATSSLTTKNGSSNVMTTFNKNYFKATTIFPGI</sequence>
<feature type="transmembrane region" description="Helical" evidence="1">
    <location>
        <begin position="48"/>
        <end position="69"/>
    </location>
</feature>
<dbReference type="EMBL" id="GFTR01002026">
    <property type="protein sequence ID" value="JAW14400.1"/>
    <property type="molecule type" value="Transcribed_RNA"/>
</dbReference>
<accession>A0A224Y0D7</accession>
<protein>
    <submittedName>
        <fullName evidence="2">Uncharacterized protein</fullName>
    </submittedName>
</protein>
<dbReference type="AlphaFoldDB" id="A0A224Y0D7"/>
<keyword evidence="1" id="KW-1133">Transmembrane helix</keyword>
<proteinExistence type="predicted"/>
<keyword evidence="1" id="KW-0812">Transmembrane</keyword>